<dbReference type="AlphaFoldDB" id="A0A915CRA2"/>
<reference evidence="5" key="1">
    <citation type="submission" date="2022-11" db="UniProtKB">
        <authorList>
            <consortium name="WormBaseParasite"/>
        </authorList>
    </citation>
    <scope>IDENTIFICATION</scope>
</reference>
<feature type="compositionally biased region" description="Low complexity" evidence="3">
    <location>
        <begin position="30"/>
        <end position="39"/>
    </location>
</feature>
<dbReference type="PANTHER" id="PTHR31809:SF0">
    <property type="entry name" value="BUD13 HOMOLOG"/>
    <property type="match status" value="1"/>
</dbReference>
<feature type="region of interest" description="Disordered" evidence="3">
    <location>
        <begin position="115"/>
        <end position="291"/>
    </location>
</feature>
<dbReference type="InterPro" id="IPR051112">
    <property type="entry name" value="CWC26_splicing_factor"/>
</dbReference>
<dbReference type="PANTHER" id="PTHR31809">
    <property type="entry name" value="BUD13 HOMOLOG"/>
    <property type="match status" value="1"/>
</dbReference>
<name>A0A915CRA2_9BILA</name>
<feature type="compositionally biased region" description="Basic and acidic residues" evidence="3">
    <location>
        <begin position="272"/>
        <end position="291"/>
    </location>
</feature>
<dbReference type="GO" id="GO:0070274">
    <property type="term" value="C:RES complex"/>
    <property type="evidence" value="ECO:0007669"/>
    <property type="project" value="TreeGrafter"/>
</dbReference>
<dbReference type="Pfam" id="PF09736">
    <property type="entry name" value="Bud13"/>
    <property type="match status" value="1"/>
</dbReference>
<feature type="compositionally biased region" description="Basic and acidic residues" evidence="3">
    <location>
        <begin position="123"/>
        <end position="137"/>
    </location>
</feature>
<comment type="similarity">
    <text evidence="1">Belongs to the CWC26 family.</text>
</comment>
<evidence type="ECO:0000313" key="5">
    <source>
        <dbReference type="WBParaSite" id="jg11802"/>
    </source>
</evidence>
<feature type="compositionally biased region" description="Basic residues" evidence="3">
    <location>
        <begin position="197"/>
        <end position="207"/>
    </location>
</feature>
<dbReference type="GO" id="GO:0005684">
    <property type="term" value="C:U2-type spliceosomal complex"/>
    <property type="evidence" value="ECO:0007669"/>
    <property type="project" value="TreeGrafter"/>
</dbReference>
<evidence type="ECO:0000256" key="3">
    <source>
        <dbReference type="SAM" id="MobiDB-lite"/>
    </source>
</evidence>
<keyword evidence="4" id="KW-1185">Reference proteome</keyword>
<dbReference type="WBParaSite" id="jg11802">
    <property type="protein sequence ID" value="jg11802"/>
    <property type="gene ID" value="jg11802"/>
</dbReference>
<dbReference type="GO" id="GO:0003723">
    <property type="term" value="F:RNA binding"/>
    <property type="evidence" value="ECO:0007669"/>
    <property type="project" value="TreeGrafter"/>
</dbReference>
<evidence type="ECO:0000313" key="4">
    <source>
        <dbReference type="Proteomes" id="UP000887574"/>
    </source>
</evidence>
<protein>
    <recommendedName>
        <fullName evidence="2">BUD13 homolog</fullName>
    </recommendedName>
</protein>
<dbReference type="InterPro" id="IPR018609">
    <property type="entry name" value="Bud13"/>
</dbReference>
<evidence type="ECO:0000256" key="2">
    <source>
        <dbReference type="ARBA" id="ARBA00014454"/>
    </source>
</evidence>
<organism evidence="4 5">
    <name type="scientific">Ditylenchus dipsaci</name>
    <dbReference type="NCBI Taxonomy" id="166011"/>
    <lineage>
        <taxon>Eukaryota</taxon>
        <taxon>Metazoa</taxon>
        <taxon>Ecdysozoa</taxon>
        <taxon>Nematoda</taxon>
        <taxon>Chromadorea</taxon>
        <taxon>Rhabditida</taxon>
        <taxon>Tylenchina</taxon>
        <taxon>Tylenchomorpha</taxon>
        <taxon>Sphaerularioidea</taxon>
        <taxon>Anguinidae</taxon>
        <taxon>Anguininae</taxon>
        <taxon>Ditylenchus</taxon>
    </lineage>
</organism>
<accession>A0A915CRA2</accession>
<dbReference type="GO" id="GO:0000398">
    <property type="term" value="P:mRNA splicing, via spliceosome"/>
    <property type="evidence" value="ECO:0007669"/>
    <property type="project" value="TreeGrafter"/>
</dbReference>
<proteinExistence type="inferred from homology"/>
<feature type="region of interest" description="Disordered" evidence="3">
    <location>
        <begin position="30"/>
        <end position="81"/>
    </location>
</feature>
<sequence>MASASTSKALASDAKSADISRAEYLKKYLSSAGSASADNSKSKKKSKKKDQPQSGKGMRLLEEDTFLPLPPPEKRSRMPLAFVDKTINGDRWEEDEDEDELLLLNAQKELAASRFKADSFVTIDDKKETDKGRDVSPVRRIQGKKSTKRNEDSDNSPVRLTSKRVKENCSSDDMSPPRRIKQEPKENFDSDLSPQRHSSRRPHKRERRSSSRDASPPRRRTGVATTSGVVSPSRIKIEPELMPPVEEDIDGRYAETRKRTTLFNKTRRSNRKGAEDVDPERKERESKKQEELDAKYKGWNKGVAQIKEREVKLKEMEEVIQEGFARYADNEAMNEHLKDKLLEDDPMADYFKTKKHKVQMRSGVVFPEYKGSWPPNRFSIAPGYRWDGVNRSNGFEGKMSLVENKRRAQATETYKSIIECED</sequence>
<evidence type="ECO:0000256" key="1">
    <source>
        <dbReference type="ARBA" id="ARBA00011069"/>
    </source>
</evidence>
<dbReference type="Proteomes" id="UP000887574">
    <property type="component" value="Unplaced"/>
</dbReference>